<evidence type="ECO:0000313" key="3">
    <source>
        <dbReference type="EMBL" id="SHO47164.1"/>
    </source>
</evidence>
<dbReference type="PANTHER" id="PTHR30373">
    <property type="entry name" value="UPF0603 PROTEIN YGCG"/>
    <property type="match status" value="1"/>
</dbReference>
<proteinExistence type="predicted"/>
<keyword evidence="1" id="KW-1133">Transmembrane helix</keyword>
<dbReference type="STRING" id="1121416.SAMN02745220_01764"/>
<dbReference type="Gene3D" id="3.10.310.50">
    <property type="match status" value="1"/>
</dbReference>
<gene>
    <name evidence="3" type="ORF">SAMN02745220_01764</name>
</gene>
<keyword evidence="1" id="KW-0812">Transmembrane</keyword>
<keyword evidence="4" id="KW-1185">Reference proteome</keyword>
<evidence type="ECO:0000259" key="2">
    <source>
        <dbReference type="Pfam" id="PF04536"/>
    </source>
</evidence>
<sequence>MVLAVAAAALAAAVLQEDGNMETLAKEFLTASEQQAVTSEVQKAERETSGEIVPMIISASHHYPMAAVRGATLMALPLALVCTSQLGSSFWTGSDNMYLFVFFFALFYLPLRFVVNRSVKLKRQFLSAREIEEEVEEAAITSFYGEGLYRTREENGIIIFISVLEQKVWILGDKGINDKINPAEWENIVNELIQGIKSGNHGEALCMAVRQVGGILKTHFPYRRDDTDELHNLIIR</sequence>
<reference evidence="3 4" key="1">
    <citation type="submission" date="2016-12" db="EMBL/GenBank/DDBJ databases">
        <authorList>
            <person name="Song W.-J."/>
            <person name="Kurnit D.M."/>
        </authorList>
    </citation>
    <scope>NUCLEOTIDE SEQUENCE [LARGE SCALE GENOMIC DNA]</scope>
    <source>
        <strain evidence="3 4">DSM 18488</strain>
    </source>
</reference>
<feature type="domain" description="TPM" evidence="2">
    <location>
        <begin position="133"/>
        <end position="213"/>
    </location>
</feature>
<dbReference type="EMBL" id="FRFE01000007">
    <property type="protein sequence ID" value="SHO47164.1"/>
    <property type="molecule type" value="Genomic_DNA"/>
</dbReference>
<organism evidence="3 4">
    <name type="scientific">Desulfopila aestuarii DSM 18488</name>
    <dbReference type="NCBI Taxonomy" id="1121416"/>
    <lineage>
        <taxon>Bacteria</taxon>
        <taxon>Pseudomonadati</taxon>
        <taxon>Thermodesulfobacteriota</taxon>
        <taxon>Desulfobulbia</taxon>
        <taxon>Desulfobulbales</taxon>
        <taxon>Desulfocapsaceae</taxon>
        <taxon>Desulfopila</taxon>
    </lineage>
</organism>
<evidence type="ECO:0000256" key="1">
    <source>
        <dbReference type="SAM" id="Phobius"/>
    </source>
</evidence>
<dbReference type="Pfam" id="PF04536">
    <property type="entry name" value="TPM_phosphatase"/>
    <property type="match status" value="1"/>
</dbReference>
<dbReference type="InterPro" id="IPR007621">
    <property type="entry name" value="TPM_dom"/>
</dbReference>
<feature type="transmembrane region" description="Helical" evidence="1">
    <location>
        <begin position="97"/>
        <end position="115"/>
    </location>
</feature>
<dbReference type="PANTHER" id="PTHR30373:SF8">
    <property type="entry name" value="BLL7265 PROTEIN"/>
    <property type="match status" value="1"/>
</dbReference>
<protein>
    <submittedName>
        <fullName evidence="3">Putative membrane protein</fullName>
    </submittedName>
</protein>
<keyword evidence="1" id="KW-0472">Membrane</keyword>
<accession>A0A1M7Y4D3</accession>
<dbReference type="Proteomes" id="UP000184603">
    <property type="component" value="Unassembled WGS sequence"/>
</dbReference>
<name>A0A1M7Y4D3_9BACT</name>
<dbReference type="AlphaFoldDB" id="A0A1M7Y4D3"/>
<evidence type="ECO:0000313" key="4">
    <source>
        <dbReference type="Proteomes" id="UP000184603"/>
    </source>
</evidence>